<dbReference type="EMBL" id="SIRE01000016">
    <property type="protein sequence ID" value="TBL75637.1"/>
    <property type="molecule type" value="Genomic_DNA"/>
</dbReference>
<dbReference type="Pfam" id="PF00149">
    <property type="entry name" value="Metallophos"/>
    <property type="match status" value="1"/>
</dbReference>
<dbReference type="AlphaFoldDB" id="A0A4Q9DMY2"/>
<dbReference type="InterPro" id="IPR051918">
    <property type="entry name" value="STPP_CPPED1"/>
</dbReference>
<evidence type="ECO:0000259" key="1">
    <source>
        <dbReference type="Pfam" id="PF00149"/>
    </source>
</evidence>
<dbReference type="PANTHER" id="PTHR43143:SF4">
    <property type="entry name" value="CALCINEURIN-LIKE PHOSPHOESTERASE DOMAIN-CONTAINING PROTEIN"/>
    <property type="match status" value="1"/>
</dbReference>
<dbReference type="Gene3D" id="3.60.21.10">
    <property type="match status" value="1"/>
</dbReference>
<reference evidence="2 3" key="1">
    <citation type="submission" date="2019-02" db="EMBL/GenBank/DDBJ databases">
        <title>Paenibacillus sp. nov., isolated from surface-sterilized tissue of Thalictrum simplex L.</title>
        <authorList>
            <person name="Tuo L."/>
        </authorList>
    </citation>
    <scope>NUCLEOTIDE SEQUENCE [LARGE SCALE GENOMIC DNA]</scope>
    <source>
        <strain evidence="2 3">N2SHLJ1</strain>
    </source>
</reference>
<dbReference type="SUPFAM" id="SSF56300">
    <property type="entry name" value="Metallo-dependent phosphatases"/>
    <property type="match status" value="1"/>
</dbReference>
<dbReference type="InterPro" id="IPR029052">
    <property type="entry name" value="Metallo-depent_PP-like"/>
</dbReference>
<proteinExistence type="predicted"/>
<dbReference type="RefSeq" id="WP_131015548.1">
    <property type="nucleotide sequence ID" value="NZ_SIRE01000016.1"/>
</dbReference>
<dbReference type="InterPro" id="IPR004843">
    <property type="entry name" value="Calcineurin-like_PHP"/>
</dbReference>
<dbReference type="OrthoDB" id="9784378at2"/>
<protein>
    <submittedName>
        <fullName evidence="2">Metallophosphoesterase</fullName>
    </submittedName>
</protein>
<organism evidence="2 3">
    <name type="scientific">Paenibacillus thalictri</name>
    <dbReference type="NCBI Taxonomy" id="2527873"/>
    <lineage>
        <taxon>Bacteria</taxon>
        <taxon>Bacillati</taxon>
        <taxon>Bacillota</taxon>
        <taxon>Bacilli</taxon>
        <taxon>Bacillales</taxon>
        <taxon>Paenibacillaceae</taxon>
        <taxon>Paenibacillus</taxon>
    </lineage>
</organism>
<accession>A0A4Q9DMY2</accession>
<evidence type="ECO:0000313" key="2">
    <source>
        <dbReference type="EMBL" id="TBL75637.1"/>
    </source>
</evidence>
<comment type="caution">
    <text evidence="2">The sequence shown here is derived from an EMBL/GenBank/DDBJ whole genome shotgun (WGS) entry which is preliminary data.</text>
</comment>
<gene>
    <name evidence="2" type="ORF">EYB31_21815</name>
</gene>
<keyword evidence="3" id="KW-1185">Reference proteome</keyword>
<name>A0A4Q9DMY2_9BACL</name>
<sequence>MRIVVIGDFHLDQDDDAMTANAMEDIAHCKPDLVVPLGDFGSKPLTGGIEGMHEVKRFLDSIPASMRPILGNHDLQRESGTGPQPKGTMERELVKLFQLEHPYGVLEYEHFRLFFASTEPQPADSCYQVQECYATEQQFSWLVNELKKRPGVPVIFFTHAPPIGCGLRTVPYVHVKSTNAYLDQNHDPYRWRQLYSDFPEIVMWFSAHYHLGHGHPDSHTVRSGTHFFMTGVHSKFTRDGNRQSRIIDITDEGVEVLTLDHIQRTVTQEGGYCHRKPLYSLMEGTEEPANLAAPAQLSCGDKLLERSAVCSVGEQPAIAQGIHPLSSERYIVTTEEGYSWEVEPESEAVIGTLHIGAALKTIAVADESLWMAWDGHIGNTALDSLWRFVRKPEQEWPARKWLAEAPVERLTAHPSGGVWAASSGAVRRIANVQGDSNSAVLNLSAEPSKLVASQEDVWILGRDGRLWRWDGTSDEAMQTAERLAAFDAQDGSWAGITCEQGTWSVHVHRSGQTEAVIVPLPESEISALNESTLDADLVLLDDNSAVALLNGKVYYIDLTQYASYLLSENGGGTATAIARSLPRSGAQEPYCRFAVSRKQHPVLGRPQLELWTVRNA</sequence>
<evidence type="ECO:0000313" key="3">
    <source>
        <dbReference type="Proteomes" id="UP000293142"/>
    </source>
</evidence>
<dbReference type="Proteomes" id="UP000293142">
    <property type="component" value="Unassembled WGS sequence"/>
</dbReference>
<dbReference type="GO" id="GO:0016787">
    <property type="term" value="F:hydrolase activity"/>
    <property type="evidence" value="ECO:0007669"/>
    <property type="project" value="InterPro"/>
</dbReference>
<feature type="domain" description="Calcineurin-like phosphoesterase" evidence="1">
    <location>
        <begin position="1"/>
        <end position="210"/>
    </location>
</feature>
<dbReference type="PANTHER" id="PTHR43143">
    <property type="entry name" value="METALLOPHOSPHOESTERASE, CALCINEURIN SUPERFAMILY"/>
    <property type="match status" value="1"/>
</dbReference>